<evidence type="ECO:0000313" key="4">
    <source>
        <dbReference type="Proteomes" id="UP000663879"/>
    </source>
</evidence>
<dbReference type="PANTHER" id="PTHR31569">
    <property type="entry name" value="SWIM-TYPE DOMAIN-CONTAINING PROTEIN"/>
    <property type="match status" value="1"/>
</dbReference>
<evidence type="ECO:0000259" key="1">
    <source>
        <dbReference type="Pfam" id="PF20784"/>
    </source>
</evidence>
<dbReference type="InterPro" id="IPR049218">
    <property type="entry name" value="DUF5575_C"/>
</dbReference>
<dbReference type="AlphaFoldDB" id="A0A814N6G3"/>
<gene>
    <name evidence="3" type="ORF">OXX778_LOCUS20547</name>
</gene>
<proteinExistence type="predicted"/>
<accession>A0A814N6G3</accession>
<dbReference type="Pfam" id="PF20784">
    <property type="entry name" value="DUF5575_C"/>
    <property type="match status" value="1"/>
</dbReference>
<dbReference type="EMBL" id="CAJNOC010006918">
    <property type="protein sequence ID" value="CAF1088511.1"/>
    <property type="molecule type" value="Genomic_DNA"/>
</dbReference>
<evidence type="ECO:0000313" key="3">
    <source>
        <dbReference type="EMBL" id="CAF1088511.1"/>
    </source>
</evidence>
<organism evidence="3 4">
    <name type="scientific">Brachionus calyciflorus</name>
    <dbReference type="NCBI Taxonomy" id="104777"/>
    <lineage>
        <taxon>Eukaryota</taxon>
        <taxon>Metazoa</taxon>
        <taxon>Spiralia</taxon>
        <taxon>Gnathifera</taxon>
        <taxon>Rotifera</taxon>
        <taxon>Eurotatoria</taxon>
        <taxon>Monogononta</taxon>
        <taxon>Pseudotrocha</taxon>
        <taxon>Ploima</taxon>
        <taxon>Brachionidae</taxon>
        <taxon>Brachionus</taxon>
    </lineage>
</organism>
<dbReference type="OrthoDB" id="10058032at2759"/>
<feature type="domain" description="DUF5575" evidence="1">
    <location>
        <begin position="210"/>
        <end position="253"/>
    </location>
</feature>
<feature type="domain" description="ZSWIM1/3 RNaseH-like" evidence="2">
    <location>
        <begin position="49"/>
        <end position="174"/>
    </location>
</feature>
<dbReference type="InterPro" id="IPR052579">
    <property type="entry name" value="Zinc_finger_SWIM"/>
</dbReference>
<sequence>MRKLKRYIVISSKKPVTTQDLYNYKNKIVREKNKFDDEEGKKLKKLIEQIKNEDSKNKVVCELDENNQLNCLYIQTNFQIEWFKNYGSLIHLDGTFKLNCENYLLYVILVQDSNCNGRPIAYCFMRNETLENLEFFYKTFTEINDIENVQVVLVDKDLTNLDLIKTYFLNATILLCVFHVIKYLKTVISKLVIDVNSKNEFMKSIQGMVYAKDEVVYQKYYEELKEKAKKQKDFLNYFQRNWNNCKQMWVRYFRSNIPTLGTNTNNHLESFNNNLKISIKSNFHLTESVVELMSITKEFLYKQSTNNLNDIKTRTTKSCDSTNINNFLIQ</sequence>
<dbReference type="Pfam" id="PF21056">
    <property type="entry name" value="ZSWIM1-3_RNaseH-like"/>
    <property type="match status" value="1"/>
</dbReference>
<dbReference type="InterPro" id="IPR048324">
    <property type="entry name" value="ZSWIM1-3_RNaseH-like"/>
</dbReference>
<evidence type="ECO:0008006" key="5">
    <source>
        <dbReference type="Google" id="ProtNLM"/>
    </source>
</evidence>
<keyword evidence="4" id="KW-1185">Reference proteome</keyword>
<reference evidence="3" key="1">
    <citation type="submission" date="2021-02" db="EMBL/GenBank/DDBJ databases">
        <authorList>
            <person name="Nowell W R."/>
        </authorList>
    </citation>
    <scope>NUCLEOTIDE SEQUENCE</scope>
    <source>
        <strain evidence="3">Ploen Becks lab</strain>
    </source>
</reference>
<name>A0A814N6G3_9BILA</name>
<evidence type="ECO:0000259" key="2">
    <source>
        <dbReference type="Pfam" id="PF21056"/>
    </source>
</evidence>
<comment type="caution">
    <text evidence="3">The sequence shown here is derived from an EMBL/GenBank/DDBJ whole genome shotgun (WGS) entry which is preliminary data.</text>
</comment>
<dbReference type="Proteomes" id="UP000663879">
    <property type="component" value="Unassembled WGS sequence"/>
</dbReference>
<dbReference type="PANTHER" id="PTHR31569:SF4">
    <property type="entry name" value="SWIM-TYPE DOMAIN-CONTAINING PROTEIN"/>
    <property type="match status" value="1"/>
</dbReference>
<protein>
    <recommendedName>
        <fullName evidence="5">MULE transposase domain-containing protein</fullName>
    </recommendedName>
</protein>